<sequence>MAEKRSDKITIIEVARRAGVSTATAGRVLGGYGYASDENKEKVRAVAEELGYRPNLLARGLITGKTQTIGVVAGDIESPFYASILRGIADVARSKGFGVIVTDSDEVFQRERDAVQLLMEKQVDGIIVAPCDLESSRHLQDALAAHCPVVQIDRFVKGLKADSVTLDNRGAAKEAVQILLRAGHRRIGIVAELEQSTFGDLRTFIGMNSFSSVEPGTLYPSWQRLLGYLEAHAESGVPVDERLVRRVGAYSSAAAREETLDLLRGGDAPTALFTADGLMSAGVMGAISTLGIELPRELSLICFDDLDWMSFLRPSITAIAQPLNEMGRAAARLILARIGGDDTPIEQLVLAPRIRMRDSVTSLLSQSAT</sequence>
<dbReference type="PANTHER" id="PTHR30146">
    <property type="entry name" value="LACI-RELATED TRANSCRIPTIONAL REPRESSOR"/>
    <property type="match status" value="1"/>
</dbReference>
<gene>
    <name evidence="6" type="ORF">HHL24_14085</name>
</gene>
<keyword evidence="1" id="KW-0678">Repressor</keyword>
<dbReference type="SUPFAM" id="SSF47413">
    <property type="entry name" value="lambda repressor-like DNA-binding domains"/>
    <property type="match status" value="1"/>
</dbReference>
<dbReference type="SUPFAM" id="SSF53822">
    <property type="entry name" value="Periplasmic binding protein-like I"/>
    <property type="match status" value="1"/>
</dbReference>
<dbReference type="Gene3D" id="1.10.260.40">
    <property type="entry name" value="lambda repressor-like DNA-binding domains"/>
    <property type="match status" value="1"/>
</dbReference>
<dbReference type="PROSITE" id="PS50932">
    <property type="entry name" value="HTH_LACI_2"/>
    <property type="match status" value="1"/>
</dbReference>
<evidence type="ECO:0000313" key="7">
    <source>
        <dbReference type="Proteomes" id="UP000544134"/>
    </source>
</evidence>
<dbReference type="Pfam" id="PF13377">
    <property type="entry name" value="Peripla_BP_3"/>
    <property type="match status" value="1"/>
</dbReference>
<dbReference type="InterPro" id="IPR010982">
    <property type="entry name" value="Lambda_DNA-bd_dom_sf"/>
</dbReference>
<organism evidence="6 7">
    <name type="scientific">Paraburkholderia polaris</name>
    <dbReference type="NCBI Taxonomy" id="2728848"/>
    <lineage>
        <taxon>Bacteria</taxon>
        <taxon>Pseudomonadati</taxon>
        <taxon>Pseudomonadota</taxon>
        <taxon>Betaproteobacteria</taxon>
        <taxon>Burkholderiales</taxon>
        <taxon>Burkholderiaceae</taxon>
        <taxon>Paraburkholderia</taxon>
    </lineage>
</organism>
<name>A0A848II12_9BURK</name>
<keyword evidence="3" id="KW-0238">DNA-binding</keyword>
<dbReference type="Proteomes" id="UP000544134">
    <property type="component" value="Unassembled WGS sequence"/>
</dbReference>
<dbReference type="EMBL" id="JABBGJ010000013">
    <property type="protein sequence ID" value="NML99066.1"/>
    <property type="molecule type" value="Genomic_DNA"/>
</dbReference>
<dbReference type="InterPro" id="IPR046335">
    <property type="entry name" value="LacI/GalR-like_sensor"/>
</dbReference>
<evidence type="ECO:0000256" key="4">
    <source>
        <dbReference type="ARBA" id="ARBA00023163"/>
    </source>
</evidence>
<comment type="caution">
    <text evidence="6">The sequence shown here is derived from an EMBL/GenBank/DDBJ whole genome shotgun (WGS) entry which is preliminary data.</text>
</comment>
<evidence type="ECO:0000256" key="1">
    <source>
        <dbReference type="ARBA" id="ARBA00022491"/>
    </source>
</evidence>
<dbReference type="Gene3D" id="3.40.50.2300">
    <property type="match status" value="2"/>
</dbReference>
<dbReference type="SMART" id="SM00354">
    <property type="entry name" value="HTH_LACI"/>
    <property type="match status" value="1"/>
</dbReference>
<dbReference type="PROSITE" id="PS00356">
    <property type="entry name" value="HTH_LACI_1"/>
    <property type="match status" value="1"/>
</dbReference>
<evidence type="ECO:0000259" key="5">
    <source>
        <dbReference type="PROSITE" id="PS50932"/>
    </source>
</evidence>
<dbReference type="GO" id="GO:0000976">
    <property type="term" value="F:transcription cis-regulatory region binding"/>
    <property type="evidence" value="ECO:0007669"/>
    <property type="project" value="TreeGrafter"/>
</dbReference>
<dbReference type="RefSeq" id="WP_169486060.1">
    <property type="nucleotide sequence ID" value="NZ_JABBGJ010000013.1"/>
</dbReference>
<evidence type="ECO:0000256" key="2">
    <source>
        <dbReference type="ARBA" id="ARBA00023015"/>
    </source>
</evidence>
<keyword evidence="4" id="KW-0804">Transcription</keyword>
<dbReference type="CDD" id="cd01392">
    <property type="entry name" value="HTH_LacI"/>
    <property type="match status" value="1"/>
</dbReference>
<keyword evidence="2" id="KW-0805">Transcription regulation</keyword>
<dbReference type="CDD" id="cd06267">
    <property type="entry name" value="PBP1_LacI_sugar_binding-like"/>
    <property type="match status" value="1"/>
</dbReference>
<dbReference type="Pfam" id="PF00356">
    <property type="entry name" value="LacI"/>
    <property type="match status" value="1"/>
</dbReference>
<dbReference type="PANTHER" id="PTHR30146:SF148">
    <property type="entry name" value="HTH-TYPE TRANSCRIPTIONAL REPRESSOR PURR-RELATED"/>
    <property type="match status" value="1"/>
</dbReference>
<evidence type="ECO:0000313" key="6">
    <source>
        <dbReference type="EMBL" id="NML99066.1"/>
    </source>
</evidence>
<dbReference type="InterPro" id="IPR028082">
    <property type="entry name" value="Peripla_BP_I"/>
</dbReference>
<proteinExistence type="predicted"/>
<protein>
    <submittedName>
        <fullName evidence="6">LacI family transcriptional regulator</fullName>
    </submittedName>
</protein>
<dbReference type="GO" id="GO:0003700">
    <property type="term" value="F:DNA-binding transcription factor activity"/>
    <property type="evidence" value="ECO:0007669"/>
    <property type="project" value="TreeGrafter"/>
</dbReference>
<dbReference type="InterPro" id="IPR000843">
    <property type="entry name" value="HTH_LacI"/>
</dbReference>
<dbReference type="AlphaFoldDB" id="A0A848II12"/>
<evidence type="ECO:0000256" key="3">
    <source>
        <dbReference type="ARBA" id="ARBA00023125"/>
    </source>
</evidence>
<feature type="domain" description="HTH lacI-type" evidence="5">
    <location>
        <begin position="9"/>
        <end position="63"/>
    </location>
</feature>
<accession>A0A848II12</accession>
<keyword evidence="7" id="KW-1185">Reference proteome</keyword>
<reference evidence="6 7" key="1">
    <citation type="submission" date="2020-04" db="EMBL/GenBank/DDBJ databases">
        <title>Paraburkholderia sp. RP-4-7 isolated from soil.</title>
        <authorList>
            <person name="Dahal R.H."/>
        </authorList>
    </citation>
    <scope>NUCLEOTIDE SEQUENCE [LARGE SCALE GENOMIC DNA]</scope>
    <source>
        <strain evidence="6 7">RP-4-7</strain>
    </source>
</reference>